<dbReference type="GO" id="GO:0005524">
    <property type="term" value="F:ATP binding"/>
    <property type="evidence" value="ECO:0007669"/>
    <property type="project" value="InterPro"/>
</dbReference>
<organism evidence="2">
    <name type="scientific">viral metagenome</name>
    <dbReference type="NCBI Taxonomy" id="1070528"/>
    <lineage>
        <taxon>unclassified sequences</taxon>
        <taxon>metagenomes</taxon>
        <taxon>organismal metagenomes</taxon>
    </lineage>
</organism>
<dbReference type="PIRSF" id="PIRSF000705">
    <property type="entry name" value="DNK"/>
    <property type="match status" value="1"/>
</dbReference>
<sequence>MTIITIDGNIGAGKSTLLKYIESHTNYLIDLEPVEIWEPFLIDMYQNNKDAFEFQVKVWLDRCYASKYSNNKITCVERSPHFQWNVFSKANYENHKLNDRQIELIGELYKKPCYIPDIYIYLKSDPTKCMERIHYRHRDCENAINISYIQNLHHLHEEAYERLHHLFKVEIDIENKSIEEIGIEVIYIIDILLHTRTKACVV</sequence>
<dbReference type="AlphaFoldDB" id="A0A6C0CTK4"/>
<dbReference type="InterPro" id="IPR050566">
    <property type="entry name" value="Deoxyribonucleoside_kinase"/>
</dbReference>
<dbReference type="InterPro" id="IPR031314">
    <property type="entry name" value="DNK_dom"/>
</dbReference>
<dbReference type="GO" id="GO:0005737">
    <property type="term" value="C:cytoplasm"/>
    <property type="evidence" value="ECO:0007669"/>
    <property type="project" value="TreeGrafter"/>
</dbReference>
<dbReference type="PANTHER" id="PTHR10513">
    <property type="entry name" value="DEOXYNUCLEOSIDE KINASE"/>
    <property type="match status" value="1"/>
</dbReference>
<evidence type="ECO:0000259" key="1">
    <source>
        <dbReference type="Pfam" id="PF01712"/>
    </source>
</evidence>
<dbReference type="PANTHER" id="PTHR10513:SF35">
    <property type="entry name" value="DEOXYADENOSINE KINASE"/>
    <property type="match status" value="1"/>
</dbReference>
<dbReference type="GO" id="GO:0019136">
    <property type="term" value="F:deoxynucleoside kinase activity"/>
    <property type="evidence" value="ECO:0007669"/>
    <property type="project" value="InterPro"/>
</dbReference>
<dbReference type="SUPFAM" id="SSF52540">
    <property type="entry name" value="P-loop containing nucleoside triphosphate hydrolases"/>
    <property type="match status" value="1"/>
</dbReference>
<dbReference type="InterPro" id="IPR027417">
    <property type="entry name" value="P-loop_NTPase"/>
</dbReference>
<reference evidence="2" key="1">
    <citation type="journal article" date="2020" name="Nature">
        <title>Giant virus diversity and host interactions through global metagenomics.</title>
        <authorList>
            <person name="Schulz F."/>
            <person name="Roux S."/>
            <person name="Paez-Espino D."/>
            <person name="Jungbluth S."/>
            <person name="Walsh D.A."/>
            <person name="Denef V.J."/>
            <person name="McMahon K.D."/>
            <person name="Konstantinidis K.T."/>
            <person name="Eloe-Fadrosh E.A."/>
            <person name="Kyrpides N.C."/>
            <person name="Woyke T."/>
        </authorList>
    </citation>
    <scope>NUCLEOTIDE SEQUENCE</scope>
    <source>
        <strain evidence="2">GVMAG-M-3300021962-46</strain>
    </source>
</reference>
<dbReference type="EMBL" id="MN739479">
    <property type="protein sequence ID" value="QHT07019.1"/>
    <property type="molecule type" value="Genomic_DNA"/>
</dbReference>
<evidence type="ECO:0000313" key="2">
    <source>
        <dbReference type="EMBL" id="QHT07019.1"/>
    </source>
</evidence>
<name>A0A6C0CTK4_9ZZZZ</name>
<dbReference type="InterPro" id="IPR002624">
    <property type="entry name" value="DCK/DGK"/>
</dbReference>
<accession>A0A6C0CTK4</accession>
<feature type="domain" description="Deoxynucleoside kinase" evidence="1">
    <location>
        <begin position="4"/>
        <end position="177"/>
    </location>
</feature>
<dbReference type="Pfam" id="PF01712">
    <property type="entry name" value="dNK"/>
    <property type="match status" value="1"/>
</dbReference>
<protein>
    <recommendedName>
        <fullName evidence="1">Deoxynucleoside kinase domain-containing protein</fullName>
    </recommendedName>
</protein>
<dbReference type="Gene3D" id="3.40.50.300">
    <property type="entry name" value="P-loop containing nucleotide triphosphate hydrolases"/>
    <property type="match status" value="1"/>
</dbReference>
<proteinExistence type="predicted"/>